<dbReference type="Pfam" id="PF18352">
    <property type="entry name" value="Gp138_N"/>
    <property type="match status" value="1"/>
</dbReference>
<dbReference type="RefSeq" id="WP_319806403.1">
    <property type="nucleotide sequence ID" value="NZ_CP107052.1"/>
</dbReference>
<dbReference type="Proteomes" id="UP001163831">
    <property type="component" value="Chromosome"/>
</dbReference>
<dbReference type="InterPro" id="IPR041599">
    <property type="entry name" value="Gp138_N"/>
</dbReference>
<reference evidence="2" key="1">
    <citation type="submission" date="2022-10" db="EMBL/GenBank/DDBJ databases">
        <title>Candidatus Kirkpatrella diaphorinas gen. nov., sp. nov., an uncultured endosymbiont identified in a population of Diaphorina citri from Hawaii.</title>
        <authorList>
            <person name="Henry E.M."/>
            <person name="Carlson C.R."/>
            <person name="Kuo Y.-W."/>
        </authorList>
    </citation>
    <scope>NUCLEOTIDE SEQUENCE</scope>
    <source>
        <strain evidence="2">CADCRV1</strain>
    </source>
</reference>
<dbReference type="Gene3D" id="2.40.50.230">
    <property type="entry name" value="Gp5 N-terminal domain"/>
    <property type="match status" value="1"/>
</dbReference>
<accession>A0ABY6GH35</accession>
<evidence type="ECO:0000259" key="1">
    <source>
        <dbReference type="Pfam" id="PF18352"/>
    </source>
</evidence>
<dbReference type="EMBL" id="CP107052">
    <property type="protein sequence ID" value="UYH50812.1"/>
    <property type="molecule type" value="Genomic_DNA"/>
</dbReference>
<proteinExistence type="predicted"/>
<protein>
    <submittedName>
        <fullName evidence="2">Gp138 family membrane-puncturing spike protein</fullName>
    </submittedName>
</protein>
<evidence type="ECO:0000313" key="2">
    <source>
        <dbReference type="EMBL" id="UYH50812.1"/>
    </source>
</evidence>
<dbReference type="InterPro" id="IPR037026">
    <property type="entry name" value="Vgr_OB-fold_dom_sf"/>
</dbReference>
<keyword evidence="3" id="KW-1185">Reference proteome</keyword>
<feature type="domain" description="Phage protein Gp138 N-terminal" evidence="1">
    <location>
        <begin position="65"/>
        <end position="148"/>
    </location>
</feature>
<organism evidence="2 3">
    <name type="scientific">Candidatus Kirkpatrickella diaphorinae</name>
    <dbReference type="NCBI Taxonomy" id="2984322"/>
    <lineage>
        <taxon>Bacteria</taxon>
        <taxon>Pseudomonadati</taxon>
        <taxon>Pseudomonadota</taxon>
        <taxon>Alphaproteobacteria</taxon>
        <taxon>Acetobacterales</taxon>
        <taxon>Acetobacteraceae</taxon>
        <taxon>Candidatus Kirkpatrickella</taxon>
    </lineage>
</organism>
<name>A0ABY6GH35_9PROT</name>
<sequence>MDDNLDALPPLEAGLYHGSMRPFDSAQSFNAINSPIRRMLVMMGADTLVKVVAVNAEGTDPVGSVDVLPLVMQQTGDGHAVPHDVIYNVPYIRVQGGKTAIILDPQVGDIGAVIICGRDISGVKETRAASHPRTFRMHDMADAIYIGGLLNTRPETYIKLENDEITMVAEGMTLHSRLDVTETMTVRKSASFSDALQVQGPTSLKGDAEVGGKLRVATGASGQFETMNGHMIAVENGIVVAIS</sequence>
<evidence type="ECO:0000313" key="3">
    <source>
        <dbReference type="Proteomes" id="UP001163831"/>
    </source>
</evidence>
<gene>
    <name evidence="2" type="ORF">N5W20_06795</name>
</gene>